<accession>A0ABW2YJN2</accession>
<evidence type="ECO:0000256" key="3">
    <source>
        <dbReference type="ARBA" id="ARBA00022795"/>
    </source>
</evidence>
<comment type="function">
    <text evidence="4">Required for flagellar hook formation. May act as a scaffolding protein.</text>
</comment>
<proteinExistence type="inferred from homology"/>
<evidence type="ECO:0000256" key="1">
    <source>
        <dbReference type="ARBA" id="ARBA00010577"/>
    </source>
</evidence>
<evidence type="ECO:0000313" key="6">
    <source>
        <dbReference type="Proteomes" id="UP001597110"/>
    </source>
</evidence>
<dbReference type="InterPro" id="IPR005648">
    <property type="entry name" value="FlgD"/>
</dbReference>
<keyword evidence="6" id="KW-1185">Reference proteome</keyword>
<name>A0ABW2YJN2_9GAMM</name>
<protein>
    <recommendedName>
        <fullName evidence="2">Basal-body rod modification protein FlgD</fullName>
    </recommendedName>
</protein>
<evidence type="ECO:0000313" key="5">
    <source>
        <dbReference type="EMBL" id="MFD0726709.1"/>
    </source>
</evidence>
<evidence type="ECO:0000256" key="2">
    <source>
        <dbReference type="ARBA" id="ARBA00016013"/>
    </source>
</evidence>
<dbReference type="EMBL" id="JBHTIF010000003">
    <property type="protein sequence ID" value="MFD0726709.1"/>
    <property type="molecule type" value="Genomic_DNA"/>
</dbReference>
<organism evidence="5 6">
    <name type="scientific">Lysobacter brunescens</name>
    <dbReference type="NCBI Taxonomy" id="262323"/>
    <lineage>
        <taxon>Bacteria</taxon>
        <taxon>Pseudomonadati</taxon>
        <taxon>Pseudomonadota</taxon>
        <taxon>Gammaproteobacteria</taxon>
        <taxon>Lysobacterales</taxon>
        <taxon>Lysobacteraceae</taxon>
        <taxon>Lysobacter</taxon>
    </lineage>
</organism>
<keyword evidence="5" id="KW-0969">Cilium</keyword>
<comment type="caution">
    <text evidence="5">The sequence shown here is derived from an EMBL/GenBank/DDBJ whole genome shotgun (WGS) entry which is preliminary data.</text>
</comment>
<keyword evidence="5" id="KW-0282">Flagellum</keyword>
<dbReference type="Proteomes" id="UP001597110">
    <property type="component" value="Unassembled WGS sequence"/>
</dbReference>
<comment type="similarity">
    <text evidence="1">Belongs to the FlgD family.</text>
</comment>
<keyword evidence="5" id="KW-0966">Cell projection</keyword>
<gene>
    <name evidence="5" type="ORF">ACFQ0E_13990</name>
</gene>
<keyword evidence="3" id="KW-1005">Bacterial flagellum biogenesis</keyword>
<dbReference type="Pfam" id="PF03963">
    <property type="entry name" value="FlgD"/>
    <property type="match status" value="1"/>
</dbReference>
<dbReference type="RefSeq" id="WP_386824830.1">
    <property type="nucleotide sequence ID" value="NZ_JBHTIF010000003.1"/>
</dbReference>
<reference evidence="6" key="1">
    <citation type="journal article" date="2019" name="Int. J. Syst. Evol. Microbiol.">
        <title>The Global Catalogue of Microorganisms (GCM) 10K type strain sequencing project: providing services to taxonomists for standard genome sequencing and annotation.</title>
        <authorList>
            <consortium name="The Broad Institute Genomics Platform"/>
            <consortium name="The Broad Institute Genome Sequencing Center for Infectious Disease"/>
            <person name="Wu L."/>
            <person name="Ma J."/>
        </authorList>
    </citation>
    <scope>NUCLEOTIDE SEQUENCE [LARGE SCALE GENOMIC DNA]</scope>
    <source>
        <strain evidence="6">CCUG 55585</strain>
    </source>
</reference>
<sequence length="138" mass="14760">MPVDAIGGVLNAQNTNASSSSSINQDEFIRLFLTQLQFQDPLEPVDNREFLSQLAQFTALEQSRQTSQNTTDLLSMNATSQAVSLLNRRVEVNAGGTPFIGTVTAVNFSSSGAQLTVTPTTGTVRTGIRLSQVTLVTP</sequence>
<evidence type="ECO:0000256" key="4">
    <source>
        <dbReference type="ARBA" id="ARBA00024746"/>
    </source>
</evidence>